<dbReference type="SMART" id="SM00490">
    <property type="entry name" value="HELICc"/>
    <property type="match status" value="1"/>
</dbReference>
<feature type="domain" description="Helicase C-terminal" evidence="13">
    <location>
        <begin position="243"/>
        <end position="413"/>
    </location>
</feature>
<dbReference type="GO" id="GO:0043138">
    <property type="term" value="F:3'-5' DNA helicase activity"/>
    <property type="evidence" value="ECO:0007669"/>
    <property type="project" value="UniProtKB-EC"/>
</dbReference>
<dbReference type="Proteomes" id="UP000007879">
    <property type="component" value="Unassembled WGS sequence"/>
</dbReference>
<sequence length="434" mass="48721">MAYHLDEEALELLIRDSASSCGYPLLKDQQKQVVLSFCQGKDIFACLPTGFGKSACFVILPKLFDLLRKESPGHSIVIVISPLNSLMKDQVRSCRERGVAAAAVTHDDKSSEEEAIKGGFQIVYISPEMILGTKKWRSVLDSNLYQSRLVGLVIDEAHCVKTWGDDFRQMFKELGHLRALIPTGTNMMALTATATTRSRLEICLRLGMENPHVVQLSPDKPNIFLSCNEFDSIPASFGLLAKRLKEERTKMGRVIIFCKKIALCSQIYSYFLYILREGFTEPRGVSVASIESRLVDMFTSGTHPEVKEVILKSFQSQTAPLRIVIATIAFGMGIDCPDVREIIHVGPPSDVEDYVQQIGRAGRDNLPSFATVLYGRNLMRNTSKTMLEYCRRNDLCRRNFLFSEFDSYSPSYNRGCHCCDVCSIICSCFNCSFN</sequence>
<dbReference type="NCBIfam" id="TIGR00614">
    <property type="entry name" value="recQ_fam"/>
    <property type="match status" value="1"/>
</dbReference>
<dbReference type="EC" id="5.6.2.4" evidence="10"/>
<feature type="domain" description="Helicase ATP-binding" evidence="12">
    <location>
        <begin position="34"/>
        <end position="212"/>
    </location>
</feature>
<evidence type="ECO:0000256" key="9">
    <source>
        <dbReference type="ARBA" id="ARBA00034617"/>
    </source>
</evidence>
<comment type="catalytic activity">
    <reaction evidence="9">
        <text>Couples ATP hydrolysis with the unwinding of duplex DNA by translocating in the 3'-5' direction.</text>
        <dbReference type="EC" id="5.6.2.4"/>
    </reaction>
</comment>
<evidence type="ECO:0000256" key="7">
    <source>
        <dbReference type="ARBA" id="ARBA00023235"/>
    </source>
</evidence>
<evidence type="ECO:0000313" key="14">
    <source>
        <dbReference type="EnsemblMetazoa" id="XP_019858144.1"/>
    </source>
</evidence>
<keyword evidence="2" id="KW-0547">Nucleotide-binding</keyword>
<dbReference type="GO" id="GO:0005634">
    <property type="term" value="C:nucleus"/>
    <property type="evidence" value="ECO:0007669"/>
    <property type="project" value="TreeGrafter"/>
</dbReference>
<dbReference type="PROSITE" id="PS51192">
    <property type="entry name" value="HELICASE_ATP_BIND_1"/>
    <property type="match status" value="1"/>
</dbReference>
<organism evidence="14 15">
    <name type="scientific">Amphimedon queenslandica</name>
    <name type="common">Sponge</name>
    <dbReference type="NCBI Taxonomy" id="400682"/>
    <lineage>
        <taxon>Eukaryota</taxon>
        <taxon>Metazoa</taxon>
        <taxon>Porifera</taxon>
        <taxon>Demospongiae</taxon>
        <taxon>Heteroscleromorpha</taxon>
        <taxon>Haplosclerida</taxon>
        <taxon>Niphatidae</taxon>
        <taxon>Amphimedon</taxon>
    </lineage>
</organism>
<name>A0AAN0JMY9_AMPQE</name>
<dbReference type="GO" id="GO:0016787">
    <property type="term" value="F:hydrolase activity"/>
    <property type="evidence" value="ECO:0007669"/>
    <property type="project" value="UniProtKB-KW"/>
</dbReference>
<dbReference type="GO" id="GO:0000724">
    <property type="term" value="P:double-strand break repair via homologous recombination"/>
    <property type="evidence" value="ECO:0007669"/>
    <property type="project" value="TreeGrafter"/>
</dbReference>
<reference evidence="15" key="1">
    <citation type="journal article" date="2010" name="Nature">
        <title>The Amphimedon queenslandica genome and the evolution of animal complexity.</title>
        <authorList>
            <person name="Srivastava M."/>
            <person name="Simakov O."/>
            <person name="Chapman J."/>
            <person name="Fahey B."/>
            <person name="Gauthier M.E."/>
            <person name="Mitros T."/>
            <person name="Richards G.S."/>
            <person name="Conaco C."/>
            <person name="Dacre M."/>
            <person name="Hellsten U."/>
            <person name="Larroux C."/>
            <person name="Putnam N.H."/>
            <person name="Stanke M."/>
            <person name="Adamska M."/>
            <person name="Darling A."/>
            <person name="Degnan S.M."/>
            <person name="Oakley T.H."/>
            <person name="Plachetzki D.C."/>
            <person name="Zhai Y."/>
            <person name="Adamski M."/>
            <person name="Calcino A."/>
            <person name="Cummins S.F."/>
            <person name="Goodstein D.M."/>
            <person name="Harris C."/>
            <person name="Jackson D.J."/>
            <person name="Leys S.P."/>
            <person name="Shu S."/>
            <person name="Woodcroft B.J."/>
            <person name="Vervoort M."/>
            <person name="Kosik K.S."/>
            <person name="Manning G."/>
            <person name="Degnan B.M."/>
            <person name="Rokhsar D.S."/>
        </authorList>
    </citation>
    <scope>NUCLEOTIDE SEQUENCE [LARGE SCALE GENOMIC DNA]</scope>
</reference>
<dbReference type="PROSITE" id="PS51194">
    <property type="entry name" value="HELICASE_CTER"/>
    <property type="match status" value="1"/>
</dbReference>
<keyword evidence="15" id="KW-1185">Reference proteome</keyword>
<dbReference type="GeneID" id="100636927"/>
<dbReference type="InterPro" id="IPR027417">
    <property type="entry name" value="P-loop_NTPase"/>
</dbReference>
<accession>A0AAN0JMY9</accession>
<dbReference type="Pfam" id="PF00270">
    <property type="entry name" value="DEAD"/>
    <property type="match status" value="1"/>
</dbReference>
<keyword evidence="6" id="KW-0238">DNA-binding</keyword>
<evidence type="ECO:0000313" key="15">
    <source>
        <dbReference type="Proteomes" id="UP000007879"/>
    </source>
</evidence>
<evidence type="ECO:0000256" key="6">
    <source>
        <dbReference type="ARBA" id="ARBA00023125"/>
    </source>
</evidence>
<evidence type="ECO:0000259" key="12">
    <source>
        <dbReference type="PROSITE" id="PS51192"/>
    </source>
</evidence>
<dbReference type="EnsemblMetazoa" id="XM_020002585.1">
    <property type="protein sequence ID" value="XP_019858144.1"/>
    <property type="gene ID" value="LOC100636927"/>
</dbReference>
<evidence type="ECO:0000256" key="11">
    <source>
        <dbReference type="ARBA" id="ARBA00044542"/>
    </source>
</evidence>
<evidence type="ECO:0000256" key="1">
    <source>
        <dbReference type="ARBA" id="ARBA00005446"/>
    </source>
</evidence>
<dbReference type="SUPFAM" id="SSF52540">
    <property type="entry name" value="P-loop containing nucleoside triphosphate hydrolases"/>
    <property type="match status" value="1"/>
</dbReference>
<keyword evidence="4" id="KW-0347">Helicase</keyword>
<protein>
    <recommendedName>
        <fullName evidence="10">DNA 3'-5' helicase</fullName>
        <ecNumber evidence="10">5.6.2.4</ecNumber>
    </recommendedName>
    <alternativeName>
        <fullName evidence="11">DNA 3'-5' helicase BLM</fullName>
    </alternativeName>
</protein>
<keyword evidence="3" id="KW-0378">Hydrolase</keyword>
<dbReference type="PANTHER" id="PTHR13710:SF153">
    <property type="entry name" value="RECQ-LIKE DNA HELICASE BLM"/>
    <property type="match status" value="1"/>
</dbReference>
<evidence type="ECO:0000256" key="4">
    <source>
        <dbReference type="ARBA" id="ARBA00022806"/>
    </source>
</evidence>
<dbReference type="CDD" id="cd17920">
    <property type="entry name" value="DEXHc_RecQ"/>
    <property type="match status" value="1"/>
</dbReference>
<evidence type="ECO:0000256" key="5">
    <source>
        <dbReference type="ARBA" id="ARBA00022840"/>
    </source>
</evidence>
<evidence type="ECO:0000256" key="8">
    <source>
        <dbReference type="ARBA" id="ARBA00023242"/>
    </source>
</evidence>
<evidence type="ECO:0000259" key="13">
    <source>
        <dbReference type="PROSITE" id="PS51194"/>
    </source>
</evidence>
<dbReference type="SMART" id="SM00487">
    <property type="entry name" value="DEXDc"/>
    <property type="match status" value="1"/>
</dbReference>
<keyword evidence="7" id="KW-0413">Isomerase</keyword>
<proteinExistence type="inferred from homology"/>
<keyword evidence="8" id="KW-0539">Nucleus</keyword>
<evidence type="ECO:0000256" key="2">
    <source>
        <dbReference type="ARBA" id="ARBA00022741"/>
    </source>
</evidence>
<dbReference type="GO" id="GO:0005524">
    <property type="term" value="F:ATP binding"/>
    <property type="evidence" value="ECO:0007669"/>
    <property type="project" value="UniProtKB-KW"/>
</dbReference>
<dbReference type="InterPro" id="IPR011545">
    <property type="entry name" value="DEAD/DEAH_box_helicase_dom"/>
</dbReference>
<dbReference type="RefSeq" id="XP_019858144.1">
    <property type="nucleotide sequence ID" value="XM_020002585.1"/>
</dbReference>
<dbReference type="GO" id="GO:0005694">
    <property type="term" value="C:chromosome"/>
    <property type="evidence" value="ECO:0007669"/>
    <property type="project" value="TreeGrafter"/>
</dbReference>
<dbReference type="GO" id="GO:0005737">
    <property type="term" value="C:cytoplasm"/>
    <property type="evidence" value="ECO:0007669"/>
    <property type="project" value="TreeGrafter"/>
</dbReference>
<dbReference type="Gene3D" id="3.40.50.300">
    <property type="entry name" value="P-loop containing nucleotide triphosphate hydrolases"/>
    <property type="match status" value="2"/>
</dbReference>
<dbReference type="InterPro" id="IPR001650">
    <property type="entry name" value="Helicase_C-like"/>
</dbReference>
<dbReference type="GO" id="GO:0009378">
    <property type="term" value="F:four-way junction helicase activity"/>
    <property type="evidence" value="ECO:0007669"/>
    <property type="project" value="TreeGrafter"/>
</dbReference>
<evidence type="ECO:0000256" key="10">
    <source>
        <dbReference type="ARBA" id="ARBA00034808"/>
    </source>
</evidence>
<keyword evidence="5" id="KW-0067">ATP-binding</keyword>
<comment type="similarity">
    <text evidence="1">Belongs to the helicase family. RecQ subfamily.</text>
</comment>
<dbReference type="InterPro" id="IPR014001">
    <property type="entry name" value="Helicase_ATP-bd"/>
</dbReference>
<evidence type="ECO:0000256" key="3">
    <source>
        <dbReference type="ARBA" id="ARBA00022801"/>
    </source>
</evidence>
<reference evidence="14" key="2">
    <citation type="submission" date="2024-06" db="UniProtKB">
        <authorList>
            <consortium name="EnsemblMetazoa"/>
        </authorList>
    </citation>
    <scope>IDENTIFICATION</scope>
</reference>
<dbReference type="GO" id="GO:0003677">
    <property type="term" value="F:DNA binding"/>
    <property type="evidence" value="ECO:0007669"/>
    <property type="project" value="UniProtKB-KW"/>
</dbReference>
<dbReference type="InterPro" id="IPR004589">
    <property type="entry name" value="DNA_helicase_ATP-dep_RecQ"/>
</dbReference>
<dbReference type="AlphaFoldDB" id="A0AAN0JMY9"/>
<dbReference type="KEGG" id="aqu:100636927"/>
<dbReference type="PANTHER" id="PTHR13710">
    <property type="entry name" value="DNA HELICASE RECQ FAMILY MEMBER"/>
    <property type="match status" value="1"/>
</dbReference>
<dbReference type="Pfam" id="PF00271">
    <property type="entry name" value="Helicase_C"/>
    <property type="match status" value="1"/>
</dbReference>